<gene>
    <name evidence="3" type="ORF">VKT23_003862</name>
</gene>
<dbReference type="SUPFAM" id="SSF53474">
    <property type="entry name" value="alpha/beta-Hydrolases"/>
    <property type="match status" value="1"/>
</dbReference>
<evidence type="ECO:0000313" key="4">
    <source>
        <dbReference type="Proteomes" id="UP001498398"/>
    </source>
</evidence>
<keyword evidence="1" id="KW-0472">Membrane</keyword>
<keyword evidence="4" id="KW-1185">Reference proteome</keyword>
<protein>
    <recommendedName>
        <fullName evidence="2">Alpha/beta hydrolase fold-3 domain-containing protein</fullName>
    </recommendedName>
</protein>
<dbReference type="InterPro" id="IPR029058">
    <property type="entry name" value="AB_hydrolase_fold"/>
</dbReference>
<comment type="caution">
    <text evidence="3">The sequence shown here is derived from an EMBL/GenBank/DDBJ whole genome shotgun (WGS) entry which is preliminary data.</text>
</comment>
<proteinExistence type="predicted"/>
<name>A0ABR1K0R6_9AGAR</name>
<dbReference type="Proteomes" id="UP001498398">
    <property type="component" value="Unassembled WGS sequence"/>
</dbReference>
<feature type="domain" description="Alpha/beta hydrolase fold-3" evidence="2">
    <location>
        <begin position="120"/>
        <end position="254"/>
    </location>
</feature>
<keyword evidence="1" id="KW-1133">Transmembrane helix</keyword>
<sequence length="404" mass="45020">MSNTQQLVVPGPSTIDRVKTVFTVLGGVYVFAVGLLALPYFQTHTLYLNALRLPWSANFDAPERYGLALNKTHNFKIHTSDNETLGAWFILSESIYQSLPSPPSMPRQYIAHALQTQPTILYFHGNAATRAYHTRIQLYSSLGGRLRANILAIDYRGFAESTGTPSEAGLVRDARAAWEWLLSQGAKSENILIMGHSLGTGVSAQLAAELSEEGYQYRGLVLLSPFSSIEEVLKTYNVFGAIPLMKPMSMIPYATNLFSWALVHRFDTLKSVPRIKGQVLIAHAENDFVIPSTHSEVLFNAFLEPLLPSVKLPRNPASLTTDEWSSFTSQISSRKERREEIVATTKIEHFGTVEEFADLTEDRDVVFVKLLEGAHDYVGIQEPLQDIIGRKFGILGMPKMITED</sequence>
<reference evidence="3 4" key="1">
    <citation type="submission" date="2024-01" db="EMBL/GenBank/DDBJ databases">
        <title>A draft genome for the cacao thread blight pathogen Marasmiellus scandens.</title>
        <authorList>
            <person name="Baruah I.K."/>
            <person name="Leung J."/>
            <person name="Bukari Y."/>
            <person name="Amoako-Attah I."/>
            <person name="Meinhardt L.W."/>
            <person name="Bailey B.A."/>
            <person name="Cohen S.P."/>
        </authorList>
    </citation>
    <scope>NUCLEOTIDE SEQUENCE [LARGE SCALE GENOMIC DNA]</scope>
    <source>
        <strain evidence="3 4">GH-19</strain>
    </source>
</reference>
<evidence type="ECO:0000259" key="2">
    <source>
        <dbReference type="Pfam" id="PF07859"/>
    </source>
</evidence>
<dbReference type="Pfam" id="PF07859">
    <property type="entry name" value="Abhydrolase_3"/>
    <property type="match status" value="1"/>
</dbReference>
<keyword evidence="1" id="KW-0812">Transmembrane</keyword>
<dbReference type="InterPro" id="IPR013094">
    <property type="entry name" value="AB_hydrolase_3"/>
</dbReference>
<dbReference type="EMBL" id="JBANRG010000003">
    <property type="protein sequence ID" value="KAK7469387.1"/>
    <property type="molecule type" value="Genomic_DNA"/>
</dbReference>
<evidence type="ECO:0000313" key="3">
    <source>
        <dbReference type="EMBL" id="KAK7469387.1"/>
    </source>
</evidence>
<evidence type="ECO:0000256" key="1">
    <source>
        <dbReference type="SAM" id="Phobius"/>
    </source>
</evidence>
<dbReference type="PANTHER" id="PTHR12277:SF194">
    <property type="entry name" value="FI04476P"/>
    <property type="match status" value="1"/>
</dbReference>
<accession>A0ABR1K0R6</accession>
<feature type="transmembrane region" description="Helical" evidence="1">
    <location>
        <begin position="21"/>
        <end position="41"/>
    </location>
</feature>
<dbReference type="PANTHER" id="PTHR12277">
    <property type="entry name" value="ALPHA/BETA HYDROLASE DOMAIN-CONTAINING PROTEIN"/>
    <property type="match status" value="1"/>
</dbReference>
<organism evidence="3 4">
    <name type="scientific">Marasmiellus scandens</name>
    <dbReference type="NCBI Taxonomy" id="2682957"/>
    <lineage>
        <taxon>Eukaryota</taxon>
        <taxon>Fungi</taxon>
        <taxon>Dikarya</taxon>
        <taxon>Basidiomycota</taxon>
        <taxon>Agaricomycotina</taxon>
        <taxon>Agaricomycetes</taxon>
        <taxon>Agaricomycetidae</taxon>
        <taxon>Agaricales</taxon>
        <taxon>Marasmiineae</taxon>
        <taxon>Omphalotaceae</taxon>
        <taxon>Marasmiellus</taxon>
    </lineage>
</organism>
<dbReference type="Gene3D" id="3.40.50.1820">
    <property type="entry name" value="alpha/beta hydrolase"/>
    <property type="match status" value="1"/>
</dbReference>